<evidence type="ECO:0000256" key="1">
    <source>
        <dbReference type="ARBA" id="ARBA00005254"/>
    </source>
</evidence>
<dbReference type="GO" id="GO:0004300">
    <property type="term" value="F:enoyl-CoA hydratase activity"/>
    <property type="evidence" value="ECO:0007669"/>
    <property type="project" value="UniProtKB-EC"/>
</dbReference>
<evidence type="ECO:0000313" key="5">
    <source>
        <dbReference type="Proteomes" id="UP000742786"/>
    </source>
</evidence>
<protein>
    <submittedName>
        <fullName evidence="4">Enoyl-CoA hydratase</fullName>
        <ecNumber evidence="4">4.2.1.17</ecNumber>
    </submittedName>
</protein>
<dbReference type="PROSITE" id="PS00166">
    <property type="entry name" value="ENOYL_COA_HYDRATASE"/>
    <property type="match status" value="1"/>
</dbReference>
<keyword evidence="5" id="KW-1185">Reference proteome</keyword>
<name>A0A916NIZ3_9PROT</name>
<dbReference type="InterPro" id="IPR018376">
    <property type="entry name" value="Enoyl-CoA_hyd/isom_CS"/>
</dbReference>
<evidence type="ECO:0000313" key="4">
    <source>
        <dbReference type="EMBL" id="CAG4885118.1"/>
    </source>
</evidence>
<comment type="similarity">
    <text evidence="1 3">Belongs to the enoyl-CoA hydratase/isomerase family.</text>
</comment>
<dbReference type="PANTHER" id="PTHR43459:SF1">
    <property type="entry name" value="EG:BACN32G11.4 PROTEIN"/>
    <property type="match status" value="1"/>
</dbReference>
<dbReference type="EC" id="4.2.1.17" evidence="4"/>
<accession>A0A916NIZ3</accession>
<dbReference type="FunFam" id="1.10.12.10:FF:000001">
    <property type="entry name" value="Probable enoyl-CoA hydratase, mitochondrial"/>
    <property type="match status" value="1"/>
</dbReference>
<evidence type="ECO:0000256" key="3">
    <source>
        <dbReference type="RuleBase" id="RU003707"/>
    </source>
</evidence>
<dbReference type="SUPFAM" id="SSF52096">
    <property type="entry name" value="ClpP/crotonase"/>
    <property type="match status" value="1"/>
</dbReference>
<dbReference type="Gene3D" id="1.10.12.10">
    <property type="entry name" value="Lyase 2-enoyl-coa Hydratase, Chain A, domain 2"/>
    <property type="match status" value="1"/>
</dbReference>
<dbReference type="RefSeq" id="WP_220636898.1">
    <property type="nucleotide sequence ID" value="NZ_CAJQUM010000001.1"/>
</dbReference>
<dbReference type="AlphaFoldDB" id="A0A916NIZ3"/>
<dbReference type="Pfam" id="PF00378">
    <property type="entry name" value="ECH_1"/>
    <property type="match status" value="1"/>
</dbReference>
<gene>
    <name evidence="4" type="ORF">GTOL_13001</name>
</gene>
<sequence length="260" mass="27616">MEPQLPLIYEKNGAIARIQFNRPKALNALDIATAKAFLTACQAIAADAEVRAVVIKGEGRAFMAGGDLVQMRSDPTAVANELIEHMHAAIKLLASVRAPVVASLHGAVAGAGFSLALACDLAIAAEGTRFTLAYANVGTACDCSGSWNLPRQIGLRQALGIALLGETLDAKQALQLGIVNRVVPAADLQMETEKLVQRLANGPTEAFGRIKKLIRNSLDCDLATQLDAERDSFLACTHTQDFKGALAAFVEKRPPKFEGR</sequence>
<dbReference type="Gene3D" id="3.90.226.10">
    <property type="entry name" value="2-enoyl-CoA Hydratase, Chain A, domain 1"/>
    <property type="match status" value="1"/>
</dbReference>
<keyword evidence="2 4" id="KW-0456">Lyase</keyword>
<organism evidence="4 5">
    <name type="scientific">Georgfuchsia toluolica</name>
    <dbReference type="NCBI Taxonomy" id="424218"/>
    <lineage>
        <taxon>Bacteria</taxon>
        <taxon>Pseudomonadati</taxon>
        <taxon>Pseudomonadota</taxon>
        <taxon>Betaproteobacteria</taxon>
        <taxon>Nitrosomonadales</taxon>
        <taxon>Sterolibacteriaceae</taxon>
        <taxon>Georgfuchsia</taxon>
    </lineage>
</organism>
<dbReference type="PANTHER" id="PTHR43459">
    <property type="entry name" value="ENOYL-COA HYDRATASE"/>
    <property type="match status" value="1"/>
</dbReference>
<dbReference type="CDD" id="cd06558">
    <property type="entry name" value="crotonase-like"/>
    <property type="match status" value="1"/>
</dbReference>
<dbReference type="EMBL" id="CAJQUM010000001">
    <property type="protein sequence ID" value="CAG4885118.1"/>
    <property type="molecule type" value="Genomic_DNA"/>
</dbReference>
<dbReference type="Proteomes" id="UP000742786">
    <property type="component" value="Unassembled WGS sequence"/>
</dbReference>
<dbReference type="InterPro" id="IPR014748">
    <property type="entry name" value="Enoyl-CoA_hydra_C"/>
</dbReference>
<proteinExistence type="inferred from homology"/>
<evidence type="ECO:0000256" key="2">
    <source>
        <dbReference type="ARBA" id="ARBA00023239"/>
    </source>
</evidence>
<dbReference type="InterPro" id="IPR001753">
    <property type="entry name" value="Enoyl-CoA_hydra/iso"/>
</dbReference>
<comment type="caution">
    <text evidence="4">The sequence shown here is derived from an EMBL/GenBank/DDBJ whole genome shotgun (WGS) entry which is preliminary data.</text>
</comment>
<reference evidence="4" key="1">
    <citation type="submission" date="2021-04" db="EMBL/GenBank/DDBJ databases">
        <authorList>
            <person name="Hornung B."/>
        </authorList>
    </citation>
    <scope>NUCLEOTIDE SEQUENCE</scope>
    <source>
        <strain evidence="4">G5G6</strain>
    </source>
</reference>
<dbReference type="InterPro" id="IPR029045">
    <property type="entry name" value="ClpP/crotonase-like_dom_sf"/>
</dbReference>